<feature type="domain" description="CBM6" evidence="8">
    <location>
        <begin position="329"/>
        <end position="447"/>
    </location>
</feature>
<dbReference type="Pfam" id="PF16990">
    <property type="entry name" value="CBM_35"/>
    <property type="match status" value="1"/>
</dbReference>
<dbReference type="Pfam" id="PF04616">
    <property type="entry name" value="Glyco_hydro_43"/>
    <property type="match status" value="1"/>
</dbReference>
<evidence type="ECO:0000313" key="9">
    <source>
        <dbReference type="EMBL" id="GIG14822.1"/>
    </source>
</evidence>
<dbReference type="GO" id="GO:0005975">
    <property type="term" value="P:carbohydrate metabolic process"/>
    <property type="evidence" value="ECO:0007669"/>
    <property type="project" value="InterPro"/>
</dbReference>
<sequence length="447" mass="46603">MPRSPSSVVSTLLALASIAATLSVPLAATPAAAAAATAAPQLVIGSDFPDPDVSRFDGVYYAYSTNNGFGNVPVASATSLTGPWTRRGNAMPTLGAWASGGLTWAPEVFRRADGRYVLYYTARSRTVGRQCIGAALATSPIGPFTAVGTQPLVCNGGEGGDIDASSFVDSTGARYLLYKDDGNAIGQPTSLWLQGVAADGVTLQGGRVELLRSGLPEEAGVIEAPVLTKVGTQYVLFYSLGGYGGDGYQTSYATSASLTGPYTKAYRSLITTASVDGTVRGPGGADVIRDAAGDSLVFHGWINNYSARGMYVAALGWAGGFPVVRGSRVRTEAERGTLNRCAIRSTTTASQGQAVAYIDYADSWVQLSVFAPRAGSYTVNVAYAAGFGDAQHTLTVNGGAPTTVNYPNTGWETWRQAPVGVTLAAGWNTVRLTYLSRWAELDYIEVA</sequence>
<dbReference type="InterPro" id="IPR006710">
    <property type="entry name" value="Glyco_hydro_43"/>
</dbReference>
<dbReference type="Gene3D" id="2.60.120.260">
    <property type="entry name" value="Galactose-binding domain-like"/>
    <property type="match status" value="1"/>
</dbReference>
<dbReference type="SUPFAM" id="SSF75005">
    <property type="entry name" value="Arabinanase/levansucrase/invertase"/>
    <property type="match status" value="1"/>
</dbReference>
<dbReference type="InterPro" id="IPR023296">
    <property type="entry name" value="Glyco_hydro_beta-prop_sf"/>
</dbReference>
<dbReference type="InterPro" id="IPR008979">
    <property type="entry name" value="Galactose-bd-like_sf"/>
</dbReference>
<accession>A0A8J3PF35</accession>
<feature type="signal peptide" evidence="7">
    <location>
        <begin position="1"/>
        <end position="27"/>
    </location>
</feature>
<evidence type="ECO:0000256" key="2">
    <source>
        <dbReference type="ARBA" id="ARBA00022801"/>
    </source>
</evidence>
<dbReference type="SUPFAM" id="SSF49785">
    <property type="entry name" value="Galactose-binding domain-like"/>
    <property type="match status" value="1"/>
</dbReference>
<dbReference type="InterPro" id="IPR005084">
    <property type="entry name" value="CBM6"/>
</dbReference>
<dbReference type="AlphaFoldDB" id="A0A8J3PF35"/>
<organism evidence="9 10">
    <name type="scientific">Catellatospora methionotrophica</name>
    <dbReference type="NCBI Taxonomy" id="121620"/>
    <lineage>
        <taxon>Bacteria</taxon>
        <taxon>Bacillati</taxon>
        <taxon>Actinomycetota</taxon>
        <taxon>Actinomycetes</taxon>
        <taxon>Micromonosporales</taxon>
        <taxon>Micromonosporaceae</taxon>
        <taxon>Catellatospora</taxon>
    </lineage>
</organism>
<dbReference type="Gene3D" id="2.115.10.20">
    <property type="entry name" value="Glycosyl hydrolase domain, family 43"/>
    <property type="match status" value="1"/>
</dbReference>
<evidence type="ECO:0000313" key="10">
    <source>
        <dbReference type="Proteomes" id="UP000660339"/>
    </source>
</evidence>
<keyword evidence="3 6" id="KW-0326">Glycosidase</keyword>
<dbReference type="GO" id="GO:0030246">
    <property type="term" value="F:carbohydrate binding"/>
    <property type="evidence" value="ECO:0007669"/>
    <property type="project" value="InterPro"/>
</dbReference>
<evidence type="ECO:0000256" key="5">
    <source>
        <dbReference type="PIRSR" id="PIRSR606710-2"/>
    </source>
</evidence>
<gene>
    <name evidence="9" type="ORF">Cme02nite_31540</name>
</gene>
<evidence type="ECO:0000256" key="4">
    <source>
        <dbReference type="PIRSR" id="PIRSR606710-1"/>
    </source>
</evidence>
<dbReference type="PANTHER" id="PTHR42812">
    <property type="entry name" value="BETA-XYLOSIDASE"/>
    <property type="match status" value="1"/>
</dbReference>
<dbReference type="PROSITE" id="PS51175">
    <property type="entry name" value="CBM6"/>
    <property type="match status" value="1"/>
</dbReference>
<keyword evidence="10" id="KW-1185">Reference proteome</keyword>
<evidence type="ECO:0000259" key="8">
    <source>
        <dbReference type="PROSITE" id="PS51175"/>
    </source>
</evidence>
<comment type="caution">
    <text evidence="9">The sequence shown here is derived from an EMBL/GenBank/DDBJ whole genome shotgun (WGS) entry which is preliminary data.</text>
</comment>
<feature type="active site" description="Proton donor" evidence="4">
    <location>
        <position position="223"/>
    </location>
</feature>
<feature type="site" description="Important for catalytic activity, responsible for pKa modulation of the active site Glu and correct orientation of both the proton donor and substrate" evidence="5">
    <location>
        <position position="163"/>
    </location>
</feature>
<keyword evidence="2 6" id="KW-0378">Hydrolase</keyword>
<evidence type="ECO:0000256" key="3">
    <source>
        <dbReference type="ARBA" id="ARBA00023295"/>
    </source>
</evidence>
<evidence type="ECO:0000256" key="1">
    <source>
        <dbReference type="ARBA" id="ARBA00009865"/>
    </source>
</evidence>
<dbReference type="GO" id="GO:0004553">
    <property type="term" value="F:hydrolase activity, hydrolyzing O-glycosyl compounds"/>
    <property type="evidence" value="ECO:0007669"/>
    <property type="project" value="InterPro"/>
</dbReference>
<proteinExistence type="inferred from homology"/>
<dbReference type="CDD" id="cd08999">
    <property type="entry name" value="GH43_ABN-like"/>
    <property type="match status" value="1"/>
</dbReference>
<dbReference type="PANTHER" id="PTHR42812:SF5">
    <property type="entry name" value="ENDO-ARABINASE"/>
    <property type="match status" value="1"/>
</dbReference>
<dbReference type="InterPro" id="IPR051795">
    <property type="entry name" value="Glycosyl_Hydrlase_43"/>
</dbReference>
<feature type="active site" description="Proton acceptor" evidence="4">
    <location>
        <position position="50"/>
    </location>
</feature>
<comment type="similarity">
    <text evidence="1 6">Belongs to the glycosyl hydrolase 43 family.</text>
</comment>
<keyword evidence="7" id="KW-0732">Signal</keyword>
<reference evidence="9" key="1">
    <citation type="submission" date="2021-01" db="EMBL/GenBank/DDBJ databases">
        <title>Whole genome shotgun sequence of Catellatospora methionotrophica NBRC 14553.</title>
        <authorList>
            <person name="Komaki H."/>
            <person name="Tamura T."/>
        </authorList>
    </citation>
    <scope>NUCLEOTIDE SEQUENCE</scope>
    <source>
        <strain evidence="9">NBRC 14553</strain>
    </source>
</reference>
<evidence type="ECO:0000256" key="7">
    <source>
        <dbReference type="SAM" id="SignalP"/>
    </source>
</evidence>
<name>A0A8J3PF35_9ACTN</name>
<evidence type="ECO:0000256" key="6">
    <source>
        <dbReference type="RuleBase" id="RU361187"/>
    </source>
</evidence>
<dbReference type="Proteomes" id="UP000660339">
    <property type="component" value="Unassembled WGS sequence"/>
</dbReference>
<feature type="chain" id="PRO_5039018283" description="CBM6 domain-containing protein" evidence="7">
    <location>
        <begin position="28"/>
        <end position="447"/>
    </location>
</feature>
<dbReference type="EMBL" id="BONJ01000017">
    <property type="protein sequence ID" value="GIG14822.1"/>
    <property type="molecule type" value="Genomic_DNA"/>
</dbReference>
<protein>
    <recommendedName>
        <fullName evidence="8">CBM6 domain-containing protein</fullName>
    </recommendedName>
</protein>